<dbReference type="CDD" id="cd12212">
    <property type="entry name" value="Fis1"/>
    <property type="match status" value="1"/>
</dbReference>
<evidence type="ECO:0000313" key="15">
    <source>
        <dbReference type="Proteomes" id="UP000054988"/>
    </source>
</evidence>
<protein>
    <recommendedName>
        <fullName evidence="3 12">Mitochondrial fission 1 protein</fullName>
    </recommendedName>
</protein>
<dbReference type="InterPro" id="IPR028058">
    <property type="entry name" value="Fis1_TPR_N"/>
</dbReference>
<comment type="caution">
    <text evidence="14">The sequence shown here is derived from an EMBL/GenBank/DDBJ whole genome shotgun (WGS) entry which is preliminary data.</text>
</comment>
<evidence type="ECO:0000256" key="10">
    <source>
        <dbReference type="ARBA" id="ARBA00023136"/>
    </source>
</evidence>
<dbReference type="Pfam" id="PF14852">
    <property type="entry name" value="Fis1_TPR_N"/>
    <property type="match status" value="1"/>
</dbReference>
<evidence type="ECO:0000256" key="4">
    <source>
        <dbReference type="ARBA" id="ARBA00022692"/>
    </source>
</evidence>
<proteinExistence type="inferred from homology"/>
<dbReference type="GO" id="GO:0005741">
    <property type="term" value="C:mitochondrial outer membrane"/>
    <property type="evidence" value="ECO:0007669"/>
    <property type="project" value="UniProtKB-SubCell"/>
</dbReference>
<evidence type="ECO:0000256" key="8">
    <source>
        <dbReference type="ARBA" id="ARBA00022989"/>
    </source>
</evidence>
<evidence type="ECO:0000256" key="3">
    <source>
        <dbReference type="ARBA" id="ARBA00014314"/>
    </source>
</evidence>
<dbReference type="AlphaFoldDB" id="A0A0W0G9V0"/>
<keyword evidence="8 13" id="KW-1133">Transmembrane helix</keyword>
<keyword evidence="6 12" id="KW-1000">Mitochondrion outer membrane</keyword>
<evidence type="ECO:0000256" key="13">
    <source>
        <dbReference type="SAM" id="Phobius"/>
    </source>
</evidence>
<evidence type="ECO:0000256" key="2">
    <source>
        <dbReference type="ARBA" id="ARBA00008937"/>
    </source>
</evidence>
<dbReference type="Pfam" id="PF14853">
    <property type="entry name" value="Fis1_TPR_C"/>
    <property type="match status" value="1"/>
</dbReference>
<keyword evidence="10 12" id="KW-0472">Membrane</keyword>
<dbReference type="InterPro" id="IPR033745">
    <property type="entry name" value="Fis1_cytosol"/>
</dbReference>
<dbReference type="GO" id="GO:0016559">
    <property type="term" value="P:peroxisome fission"/>
    <property type="evidence" value="ECO:0007669"/>
    <property type="project" value="TreeGrafter"/>
</dbReference>
<evidence type="ECO:0000256" key="12">
    <source>
        <dbReference type="PIRNR" id="PIRNR008835"/>
    </source>
</evidence>
<evidence type="ECO:0000256" key="5">
    <source>
        <dbReference type="ARBA" id="ARBA00022737"/>
    </source>
</evidence>
<name>A0A0W0G9V0_MONRR</name>
<evidence type="ECO:0000256" key="1">
    <source>
        <dbReference type="ARBA" id="ARBA00004572"/>
    </source>
</evidence>
<dbReference type="InterPro" id="IPR028061">
    <property type="entry name" value="Fis1_TPR_C"/>
</dbReference>
<dbReference type="eggNOG" id="KOG3364">
    <property type="taxonomic scope" value="Eukaryota"/>
</dbReference>
<dbReference type="Proteomes" id="UP000054988">
    <property type="component" value="Unassembled WGS sequence"/>
</dbReference>
<comment type="subcellular location">
    <subcellularLocation>
        <location evidence="1">Mitochondrion outer membrane</location>
        <topology evidence="1">Single-pass membrane protein</topology>
    </subcellularLocation>
</comment>
<reference evidence="14 15" key="1">
    <citation type="submission" date="2015-12" db="EMBL/GenBank/DDBJ databases">
        <title>Draft genome sequence of Moniliophthora roreri, the causal agent of frosty pod rot of cacao.</title>
        <authorList>
            <person name="Aime M.C."/>
            <person name="Diaz-Valderrama J.R."/>
            <person name="Kijpornyongpan T."/>
            <person name="Phillips-Mora W."/>
        </authorList>
    </citation>
    <scope>NUCLEOTIDE SEQUENCE [LARGE SCALE GENOMIC DNA]</scope>
    <source>
        <strain evidence="14 15">MCA 2952</strain>
    </source>
</reference>
<dbReference type="SUPFAM" id="SSF48452">
    <property type="entry name" value="TPR-like"/>
    <property type="match status" value="1"/>
</dbReference>
<evidence type="ECO:0000256" key="9">
    <source>
        <dbReference type="ARBA" id="ARBA00023128"/>
    </source>
</evidence>
<organism evidence="14 15">
    <name type="scientific">Moniliophthora roreri</name>
    <name type="common">Frosty pod rot fungus</name>
    <name type="synonym">Monilia roreri</name>
    <dbReference type="NCBI Taxonomy" id="221103"/>
    <lineage>
        <taxon>Eukaryota</taxon>
        <taxon>Fungi</taxon>
        <taxon>Dikarya</taxon>
        <taxon>Basidiomycota</taxon>
        <taxon>Agaricomycotina</taxon>
        <taxon>Agaricomycetes</taxon>
        <taxon>Agaricomycetidae</taxon>
        <taxon>Agaricales</taxon>
        <taxon>Marasmiineae</taxon>
        <taxon>Marasmiaceae</taxon>
        <taxon>Moniliophthora</taxon>
    </lineage>
</organism>
<dbReference type="PANTHER" id="PTHR13247">
    <property type="entry name" value="TETRATRICOPEPTIDE REPEAT PROTEIN 11 TPR REPEAT PROTEIN 11"/>
    <property type="match status" value="1"/>
</dbReference>
<sequence>MSTLELPYAADAEDSLSFENLEVLRLQYERESLQAHVTVQTKFNYAWGLVKSPLREHQVEGVKLLQELYRSEPKRRRECLYYLALGHYKMGNYEEARKFNELLLEKEPTNLQAISLGQLIEKGVTKEGYVGMALVGGAAALSALAIASLIRRATRK</sequence>
<accession>A0A0W0G9V0</accession>
<evidence type="ECO:0000256" key="11">
    <source>
        <dbReference type="ARBA" id="ARBA00025016"/>
    </source>
</evidence>
<evidence type="ECO:0000313" key="14">
    <source>
        <dbReference type="EMBL" id="KTB45342.1"/>
    </source>
</evidence>
<evidence type="ECO:0000256" key="7">
    <source>
        <dbReference type="ARBA" id="ARBA00022803"/>
    </source>
</evidence>
<comment type="domain">
    <text evidence="12">The C-terminus is required for mitochondrial localization, while the N-terminus is necessary for mitochondrial fission.</text>
</comment>
<comment type="function">
    <text evidence="11">Has a role in mitochondrial fission. Has a role in outer membrane fission but not matrix separation.</text>
</comment>
<dbReference type="InterPro" id="IPR011990">
    <property type="entry name" value="TPR-like_helical_dom_sf"/>
</dbReference>
<dbReference type="FunFam" id="1.25.40.10:FF:000179">
    <property type="entry name" value="Mitochondrial fission 1 protein"/>
    <property type="match status" value="1"/>
</dbReference>
<dbReference type="Gene3D" id="1.25.40.10">
    <property type="entry name" value="Tetratricopeptide repeat domain"/>
    <property type="match status" value="1"/>
</dbReference>
<dbReference type="GO" id="GO:0000422">
    <property type="term" value="P:autophagy of mitochondrion"/>
    <property type="evidence" value="ECO:0007669"/>
    <property type="project" value="TreeGrafter"/>
</dbReference>
<dbReference type="GO" id="GO:0000266">
    <property type="term" value="P:mitochondrial fission"/>
    <property type="evidence" value="ECO:0007669"/>
    <property type="project" value="UniProtKB-UniRule"/>
</dbReference>
<keyword evidence="5" id="KW-0677">Repeat</keyword>
<feature type="transmembrane region" description="Helical" evidence="13">
    <location>
        <begin position="129"/>
        <end position="150"/>
    </location>
</feature>
<keyword evidence="9 12" id="KW-0496">Mitochondrion</keyword>
<keyword evidence="7" id="KW-0802">TPR repeat</keyword>
<dbReference type="GO" id="GO:0005778">
    <property type="term" value="C:peroxisomal membrane"/>
    <property type="evidence" value="ECO:0007669"/>
    <property type="project" value="TreeGrafter"/>
</dbReference>
<dbReference type="InterPro" id="IPR016543">
    <property type="entry name" value="Fis1"/>
</dbReference>
<evidence type="ECO:0000256" key="6">
    <source>
        <dbReference type="ARBA" id="ARBA00022787"/>
    </source>
</evidence>
<gene>
    <name evidence="14" type="ORF">WG66_2025</name>
</gene>
<dbReference type="EMBL" id="LATX01000716">
    <property type="protein sequence ID" value="KTB45342.1"/>
    <property type="molecule type" value="Genomic_DNA"/>
</dbReference>
<dbReference type="PANTHER" id="PTHR13247:SF0">
    <property type="entry name" value="MITOCHONDRIAL FISSION 1 PROTEIN"/>
    <property type="match status" value="1"/>
</dbReference>
<comment type="similarity">
    <text evidence="2 12">Belongs to the FIS1 family.</text>
</comment>
<keyword evidence="4 13" id="KW-0812">Transmembrane</keyword>
<dbReference type="PIRSF" id="PIRSF008835">
    <property type="entry name" value="TPR_repeat_11_Fis1"/>
    <property type="match status" value="1"/>
</dbReference>